<dbReference type="RefSeq" id="WP_033413843.1">
    <property type="nucleotide sequence ID" value="NZ_CP140158.1"/>
</dbReference>
<evidence type="ECO:0008006" key="3">
    <source>
        <dbReference type="Google" id="ProtNLM"/>
    </source>
</evidence>
<organism evidence="1 2">
    <name type="scientific">Kangiella aquimarina</name>
    <dbReference type="NCBI Taxonomy" id="261965"/>
    <lineage>
        <taxon>Bacteria</taxon>
        <taxon>Pseudomonadati</taxon>
        <taxon>Pseudomonadota</taxon>
        <taxon>Gammaproteobacteria</taxon>
        <taxon>Kangiellales</taxon>
        <taxon>Kangiellaceae</taxon>
        <taxon>Kangiella</taxon>
    </lineage>
</organism>
<sequence>MALTQGQLGLTVRVRNDSMVADIPASVKAAEHWLENLPIADMGETASKIFHYLYDLNQSPLAPKERLQILEAVVPTCETLIDSLSEIYVHSPLKYSQKLQSASELVHALASELVFGFNAVIEDINLNPQLLEKYNKTILPAACANALHYLGEIQLQRYQLYKSVGGKIWRQQNIIFKLASANDFLEHRLKKSSMPLVSVKKQLLINLTLSICNPYQMKHGEASAVYESLKVLANYIELVPGTNSNTLFAYLPETEIPPQPANAIENESQQKFGIDLTQAIAMLENSMMEKRSGFLSRFKKTAEISLDEDLKAQVLESWNTVKTRNFIRINSNESTQVAVGLAGSHHFLVEKDGKALHDRFYGTTKKTKAFQVESLQLQQEESQHGFVWKQSRPRGMDIQDKRTTEDAFASIYKPRTFDQRKLEKEDHPYKELKTRAKFEWINGVVKDVSPAGFCVAFEKAPSQYAETNELVTVKNFKNGKEMYNLGLIRWNRWQGHDVFLIGVELISPEAMPVRATLDWDYAKPAYHHNGLLLPEMPNAGIDSSLILPPLGYRSGQTVAIMTPEEEYKVELTRKVIETDNFIQFHYRQKL</sequence>
<keyword evidence="2" id="KW-1185">Reference proteome</keyword>
<protein>
    <recommendedName>
        <fullName evidence="3">PilZ domain-containing protein</fullName>
    </recommendedName>
</protein>
<gene>
    <name evidence="1" type="ORF">SR900_04835</name>
</gene>
<evidence type="ECO:0000313" key="1">
    <source>
        <dbReference type="EMBL" id="WQG86218.1"/>
    </source>
</evidence>
<dbReference type="Proteomes" id="UP001324185">
    <property type="component" value="Chromosome"/>
</dbReference>
<dbReference type="EMBL" id="CP140158">
    <property type="protein sequence ID" value="WQG86218.1"/>
    <property type="molecule type" value="Genomic_DNA"/>
</dbReference>
<name>A0ABZ0X6L5_9GAMM</name>
<reference evidence="1 2" key="1">
    <citation type="submission" date="2023-11" db="EMBL/GenBank/DDBJ databases">
        <title>MicrobeMod: A computational toolkit for identifying prokaryotic methylation and restriction-modification with nanopore sequencing.</title>
        <authorList>
            <person name="Crits-Christoph A."/>
            <person name="Kang S.C."/>
            <person name="Lee H."/>
            <person name="Ostrov N."/>
        </authorList>
    </citation>
    <scope>NUCLEOTIDE SEQUENCE [LARGE SCALE GENOMIC DNA]</scope>
    <source>
        <strain evidence="1 2">DSMZ 16071</strain>
    </source>
</reference>
<proteinExistence type="predicted"/>
<accession>A0ABZ0X6L5</accession>
<evidence type="ECO:0000313" key="2">
    <source>
        <dbReference type="Proteomes" id="UP001324185"/>
    </source>
</evidence>